<comment type="similarity">
    <text evidence="2 6">Belongs to the Mediator complex subunit 10 family.</text>
</comment>
<comment type="subunit">
    <text evidence="6">Component of the Mediator complex.</text>
</comment>
<dbReference type="AlphaFoldDB" id="A0AAD5YDA1"/>
<keyword evidence="6" id="KW-0010">Activator</keyword>
<evidence type="ECO:0000256" key="7">
    <source>
        <dbReference type="SAM" id="MobiDB-lite"/>
    </source>
</evidence>
<keyword evidence="3 6" id="KW-0805">Transcription regulation</keyword>
<comment type="subcellular location">
    <subcellularLocation>
        <location evidence="1 6">Nucleus</location>
    </subcellularLocation>
</comment>
<dbReference type="Pfam" id="PF09748">
    <property type="entry name" value="Med10"/>
    <property type="match status" value="1"/>
</dbReference>
<evidence type="ECO:0000256" key="5">
    <source>
        <dbReference type="ARBA" id="ARBA00023242"/>
    </source>
</evidence>
<organism evidence="8 9">
    <name type="scientific">Meripilus lineatus</name>
    <dbReference type="NCBI Taxonomy" id="2056292"/>
    <lineage>
        <taxon>Eukaryota</taxon>
        <taxon>Fungi</taxon>
        <taxon>Dikarya</taxon>
        <taxon>Basidiomycota</taxon>
        <taxon>Agaricomycotina</taxon>
        <taxon>Agaricomycetes</taxon>
        <taxon>Polyporales</taxon>
        <taxon>Meripilaceae</taxon>
        <taxon>Meripilus</taxon>
    </lineage>
</organism>
<evidence type="ECO:0000256" key="3">
    <source>
        <dbReference type="ARBA" id="ARBA00023015"/>
    </source>
</evidence>
<evidence type="ECO:0000313" key="9">
    <source>
        <dbReference type="Proteomes" id="UP001212997"/>
    </source>
</evidence>
<accession>A0AAD5YDA1</accession>
<keyword evidence="9" id="KW-1185">Reference proteome</keyword>
<dbReference type="InterPro" id="IPR019145">
    <property type="entry name" value="Mediator_Med10"/>
</dbReference>
<reference evidence="8" key="1">
    <citation type="submission" date="2022-07" db="EMBL/GenBank/DDBJ databases">
        <title>Genome Sequence of Physisporinus lineatus.</title>
        <authorList>
            <person name="Buettner E."/>
        </authorList>
    </citation>
    <scope>NUCLEOTIDE SEQUENCE</scope>
    <source>
        <strain evidence="8">VT162</strain>
    </source>
</reference>
<dbReference type="Proteomes" id="UP001212997">
    <property type="component" value="Unassembled WGS sequence"/>
</dbReference>
<evidence type="ECO:0000313" key="8">
    <source>
        <dbReference type="EMBL" id="KAJ3482275.1"/>
    </source>
</evidence>
<evidence type="ECO:0000256" key="6">
    <source>
        <dbReference type="RuleBase" id="RU364146"/>
    </source>
</evidence>
<dbReference type="GO" id="GO:0016592">
    <property type="term" value="C:mediator complex"/>
    <property type="evidence" value="ECO:0007669"/>
    <property type="project" value="InterPro"/>
</dbReference>
<dbReference type="GO" id="GO:0006357">
    <property type="term" value="P:regulation of transcription by RNA polymerase II"/>
    <property type="evidence" value="ECO:0007669"/>
    <property type="project" value="InterPro"/>
</dbReference>
<comment type="function">
    <text evidence="6">Component of the Mediator complex, a coactivator involved in the regulated transcription of nearly all RNA polymerase II-dependent genes. Mediator functions as a bridge to convey information from gene-specific regulatory proteins to the basal RNA polymerase II transcription machinery. Mediator is recruited to promoters by direct interactions with regulatory proteins and serves as a scaffold for the assembly of a functional preinitiation complex with RNA polymerase II and the general transcription factors.</text>
</comment>
<keyword evidence="5 6" id="KW-0539">Nucleus</keyword>
<sequence length="155" mass="16702">MARSNPGHQMPHVTPDSPSSVGSPPPAGIQGDLELELVGLANALYNLGTTVVNDLTKEKDKPGGGKQIDGMANHVQTMIPMQVLAEIDNSRNPTMLTRERLERTATENQFMNGKIQAIQSYRNYLDAALVQSFPELAEFLNQSETGAQQSGASVP</sequence>
<dbReference type="EMBL" id="JANAWD010000281">
    <property type="protein sequence ID" value="KAJ3482275.1"/>
    <property type="molecule type" value="Genomic_DNA"/>
</dbReference>
<name>A0AAD5YDA1_9APHY</name>
<evidence type="ECO:0000256" key="2">
    <source>
        <dbReference type="ARBA" id="ARBA00005389"/>
    </source>
</evidence>
<evidence type="ECO:0000256" key="4">
    <source>
        <dbReference type="ARBA" id="ARBA00023163"/>
    </source>
</evidence>
<gene>
    <name evidence="6" type="primary">MED10</name>
    <name evidence="8" type="ORF">NLI96_g7093</name>
</gene>
<evidence type="ECO:0000256" key="1">
    <source>
        <dbReference type="ARBA" id="ARBA00004123"/>
    </source>
</evidence>
<protein>
    <recommendedName>
        <fullName evidence="6">Mediator of RNA polymerase II transcription subunit 10</fullName>
    </recommendedName>
    <alternativeName>
        <fullName evidence="6">Mediator complex subunit 10</fullName>
    </alternativeName>
</protein>
<dbReference type="GO" id="GO:0003712">
    <property type="term" value="F:transcription coregulator activity"/>
    <property type="evidence" value="ECO:0007669"/>
    <property type="project" value="InterPro"/>
</dbReference>
<comment type="caution">
    <text evidence="8">The sequence shown here is derived from an EMBL/GenBank/DDBJ whole genome shotgun (WGS) entry which is preliminary data.</text>
</comment>
<proteinExistence type="inferred from homology"/>
<keyword evidence="4 6" id="KW-0804">Transcription</keyword>
<feature type="region of interest" description="Disordered" evidence="7">
    <location>
        <begin position="1"/>
        <end position="30"/>
    </location>
</feature>